<sequence length="71" mass="7769">MRNAHTARVTTRTRRAHQGTLGSAQNCGGGHSAAYKGCPVYLKYQTTINNKNLQLTNNYLNNMSTTISALI</sequence>
<reference evidence="2" key="1">
    <citation type="journal article" date="2019" name="bioRxiv">
        <title>The Genome of the Zebra Mussel, Dreissena polymorpha: A Resource for Invasive Species Research.</title>
        <authorList>
            <person name="McCartney M.A."/>
            <person name="Auch B."/>
            <person name="Kono T."/>
            <person name="Mallez S."/>
            <person name="Zhang Y."/>
            <person name="Obille A."/>
            <person name="Becker A."/>
            <person name="Abrahante J.E."/>
            <person name="Garbe J."/>
            <person name="Badalamenti J.P."/>
            <person name="Herman A."/>
            <person name="Mangelson H."/>
            <person name="Liachko I."/>
            <person name="Sullivan S."/>
            <person name="Sone E.D."/>
            <person name="Koren S."/>
            <person name="Silverstein K.A.T."/>
            <person name="Beckman K.B."/>
            <person name="Gohl D.M."/>
        </authorList>
    </citation>
    <scope>NUCLEOTIDE SEQUENCE</scope>
    <source>
        <strain evidence="2">Duluth1</strain>
        <tissue evidence="2">Whole animal</tissue>
    </source>
</reference>
<proteinExistence type="predicted"/>
<evidence type="ECO:0000256" key="1">
    <source>
        <dbReference type="SAM" id="MobiDB-lite"/>
    </source>
</evidence>
<protein>
    <submittedName>
        <fullName evidence="2">Uncharacterized protein</fullName>
    </submittedName>
</protein>
<feature type="compositionally biased region" description="Low complexity" evidence="1">
    <location>
        <begin position="1"/>
        <end position="10"/>
    </location>
</feature>
<evidence type="ECO:0000313" key="2">
    <source>
        <dbReference type="EMBL" id="KAH3896079.1"/>
    </source>
</evidence>
<dbReference type="AlphaFoldDB" id="A0A9D4NLU0"/>
<keyword evidence="3" id="KW-1185">Reference proteome</keyword>
<organism evidence="2 3">
    <name type="scientific">Dreissena polymorpha</name>
    <name type="common">Zebra mussel</name>
    <name type="synonym">Mytilus polymorpha</name>
    <dbReference type="NCBI Taxonomy" id="45954"/>
    <lineage>
        <taxon>Eukaryota</taxon>
        <taxon>Metazoa</taxon>
        <taxon>Spiralia</taxon>
        <taxon>Lophotrochozoa</taxon>
        <taxon>Mollusca</taxon>
        <taxon>Bivalvia</taxon>
        <taxon>Autobranchia</taxon>
        <taxon>Heteroconchia</taxon>
        <taxon>Euheterodonta</taxon>
        <taxon>Imparidentia</taxon>
        <taxon>Neoheterodontei</taxon>
        <taxon>Myida</taxon>
        <taxon>Dreissenoidea</taxon>
        <taxon>Dreissenidae</taxon>
        <taxon>Dreissena</taxon>
    </lineage>
</organism>
<dbReference type="EMBL" id="JAIWYP010000001">
    <property type="protein sequence ID" value="KAH3896079.1"/>
    <property type="molecule type" value="Genomic_DNA"/>
</dbReference>
<comment type="caution">
    <text evidence="2">The sequence shown here is derived from an EMBL/GenBank/DDBJ whole genome shotgun (WGS) entry which is preliminary data.</text>
</comment>
<dbReference type="Proteomes" id="UP000828390">
    <property type="component" value="Unassembled WGS sequence"/>
</dbReference>
<accession>A0A9D4NLU0</accession>
<feature type="region of interest" description="Disordered" evidence="1">
    <location>
        <begin position="1"/>
        <end position="23"/>
    </location>
</feature>
<name>A0A9D4NLU0_DREPO</name>
<evidence type="ECO:0000313" key="3">
    <source>
        <dbReference type="Proteomes" id="UP000828390"/>
    </source>
</evidence>
<reference evidence="2" key="2">
    <citation type="submission" date="2020-11" db="EMBL/GenBank/DDBJ databases">
        <authorList>
            <person name="McCartney M.A."/>
            <person name="Auch B."/>
            <person name="Kono T."/>
            <person name="Mallez S."/>
            <person name="Becker A."/>
            <person name="Gohl D.M."/>
            <person name="Silverstein K.A.T."/>
            <person name="Koren S."/>
            <person name="Bechman K.B."/>
            <person name="Herman A."/>
            <person name="Abrahante J.E."/>
            <person name="Garbe J."/>
        </authorList>
    </citation>
    <scope>NUCLEOTIDE SEQUENCE</scope>
    <source>
        <strain evidence="2">Duluth1</strain>
        <tissue evidence="2">Whole animal</tissue>
    </source>
</reference>
<gene>
    <name evidence="2" type="ORF">DPMN_020252</name>
</gene>